<dbReference type="PROSITE" id="PS50923">
    <property type="entry name" value="SUSHI"/>
    <property type="match status" value="2"/>
</dbReference>
<keyword evidence="3" id="KW-1015">Disulfide bond</keyword>
<proteinExistence type="predicted"/>
<dbReference type="Pfam" id="PF00084">
    <property type="entry name" value="Sushi"/>
    <property type="match status" value="2"/>
</dbReference>
<dbReference type="Gene3D" id="2.10.70.10">
    <property type="entry name" value="Complement Module, domain 1"/>
    <property type="match status" value="2"/>
</dbReference>
<keyword evidence="2" id="KW-0677">Repeat</keyword>
<name>A0A1W2WHH8_CIOIN</name>
<evidence type="ECO:0000313" key="7">
    <source>
        <dbReference type="Ensembl" id="ENSCINP00000012261.3"/>
    </source>
</evidence>
<dbReference type="Proteomes" id="UP000008144">
    <property type="component" value="Chromosome 2"/>
</dbReference>
<feature type="domain" description="Sushi" evidence="6">
    <location>
        <begin position="98"/>
        <end position="155"/>
    </location>
</feature>
<dbReference type="CDD" id="cd00033">
    <property type="entry name" value="CCP"/>
    <property type="match status" value="2"/>
</dbReference>
<evidence type="ECO:0000256" key="3">
    <source>
        <dbReference type="ARBA" id="ARBA00023157"/>
    </source>
</evidence>
<keyword evidence="4" id="KW-0768">Sushi</keyword>
<dbReference type="RefSeq" id="XP_002131250.1">
    <property type="nucleotide sequence ID" value="XM_002131214.4"/>
</dbReference>
<organism evidence="7 8">
    <name type="scientific">Ciona intestinalis</name>
    <name type="common">Transparent sea squirt</name>
    <name type="synonym">Ascidia intestinalis</name>
    <dbReference type="NCBI Taxonomy" id="7719"/>
    <lineage>
        <taxon>Eukaryota</taxon>
        <taxon>Metazoa</taxon>
        <taxon>Chordata</taxon>
        <taxon>Tunicata</taxon>
        <taxon>Ascidiacea</taxon>
        <taxon>Phlebobranchia</taxon>
        <taxon>Cionidae</taxon>
        <taxon>Ciona</taxon>
    </lineage>
</organism>
<feature type="domain" description="Sushi" evidence="6">
    <location>
        <begin position="20"/>
        <end position="76"/>
    </location>
</feature>
<evidence type="ECO:0000256" key="5">
    <source>
        <dbReference type="SAM" id="SignalP"/>
    </source>
</evidence>
<dbReference type="AlphaFoldDB" id="A0A1W2WHH8"/>
<evidence type="ECO:0000256" key="2">
    <source>
        <dbReference type="ARBA" id="ARBA00022737"/>
    </source>
</evidence>
<dbReference type="InParanoid" id="A0A1W2WHH8"/>
<dbReference type="SUPFAM" id="SSF57535">
    <property type="entry name" value="Complement control module/SCR domain"/>
    <property type="match status" value="2"/>
</dbReference>
<keyword evidence="1 5" id="KW-0732">Signal</keyword>
<protein>
    <submittedName>
        <fullName evidence="7">P-selectin-like</fullName>
    </submittedName>
</protein>
<evidence type="ECO:0000313" key="8">
    <source>
        <dbReference type="Proteomes" id="UP000008144"/>
    </source>
</evidence>
<dbReference type="PANTHER" id="PTHR45656:SF4">
    <property type="entry name" value="PROTEIN CBR-CLEC-78"/>
    <property type="match status" value="1"/>
</dbReference>
<reference evidence="7" key="2">
    <citation type="journal article" date="2008" name="Genome Biol.">
        <title>Improved genome assembly and evidence-based global gene model set for the chordate Ciona intestinalis: new insight into intron and operon populations.</title>
        <authorList>
            <person name="Satou Y."/>
            <person name="Mineta K."/>
            <person name="Ogasawara M."/>
            <person name="Sasakura Y."/>
            <person name="Shoguchi E."/>
            <person name="Ueno K."/>
            <person name="Yamada L."/>
            <person name="Matsumoto J."/>
            <person name="Wasserscheid J."/>
            <person name="Dewar K."/>
            <person name="Wiley G.B."/>
            <person name="Macmil S.L."/>
            <person name="Roe B.A."/>
            <person name="Zeller R.W."/>
            <person name="Hastings K.E."/>
            <person name="Lemaire P."/>
            <person name="Lindquist E."/>
            <person name="Endo T."/>
            <person name="Hotta K."/>
            <person name="Inaba K."/>
        </authorList>
    </citation>
    <scope>NUCLEOTIDE SEQUENCE [LARGE SCALE GENOMIC DNA]</scope>
    <source>
        <strain evidence="7">wild type</strain>
    </source>
</reference>
<keyword evidence="8" id="KW-1185">Reference proteome</keyword>
<dbReference type="OrthoDB" id="406096at2759"/>
<accession>F6YYJ8</accession>
<evidence type="ECO:0000256" key="1">
    <source>
        <dbReference type="ARBA" id="ARBA00022729"/>
    </source>
</evidence>
<dbReference type="GeneID" id="100181480"/>
<sequence>MVIRTIFCYFVLISVVASAQFCDPLPELARGIKKCNQDLIFTRCDFVCNEGLTIVGPSVTACIFGNWSSDMPTCEEPKMNEEVQLEGTPENQGKYFVGVCDKDPAQPENGAVTCLDILTLKYCWYSCDDGYTLNGLPSYICSAHQWFGEPPVCKLPDTSNKTQNGEQRAPVKSSTALNNLTNMLCRD</sequence>
<comment type="caution">
    <text evidence="4">Lacks conserved residue(s) required for the propagation of feature annotation.</text>
</comment>
<evidence type="ECO:0000256" key="4">
    <source>
        <dbReference type="PROSITE-ProRule" id="PRU00302"/>
    </source>
</evidence>
<reference evidence="8" key="1">
    <citation type="journal article" date="2002" name="Science">
        <title>The draft genome of Ciona intestinalis: insights into chordate and vertebrate origins.</title>
        <authorList>
            <person name="Dehal P."/>
            <person name="Satou Y."/>
            <person name="Campbell R.K."/>
            <person name="Chapman J."/>
            <person name="Degnan B."/>
            <person name="De Tomaso A."/>
            <person name="Davidson B."/>
            <person name="Di Gregorio A."/>
            <person name="Gelpke M."/>
            <person name="Goodstein D.M."/>
            <person name="Harafuji N."/>
            <person name="Hastings K.E."/>
            <person name="Ho I."/>
            <person name="Hotta K."/>
            <person name="Huang W."/>
            <person name="Kawashima T."/>
            <person name="Lemaire P."/>
            <person name="Martinez D."/>
            <person name="Meinertzhagen I.A."/>
            <person name="Necula S."/>
            <person name="Nonaka M."/>
            <person name="Putnam N."/>
            <person name="Rash S."/>
            <person name="Saiga H."/>
            <person name="Satake M."/>
            <person name="Terry A."/>
            <person name="Yamada L."/>
            <person name="Wang H.G."/>
            <person name="Awazu S."/>
            <person name="Azumi K."/>
            <person name="Boore J."/>
            <person name="Branno M."/>
            <person name="Chin-Bow S."/>
            <person name="DeSantis R."/>
            <person name="Doyle S."/>
            <person name="Francino P."/>
            <person name="Keys D.N."/>
            <person name="Haga S."/>
            <person name="Hayashi H."/>
            <person name="Hino K."/>
            <person name="Imai K.S."/>
            <person name="Inaba K."/>
            <person name="Kano S."/>
            <person name="Kobayashi K."/>
            <person name="Kobayashi M."/>
            <person name="Lee B.I."/>
            <person name="Makabe K.W."/>
            <person name="Manohar C."/>
            <person name="Matassi G."/>
            <person name="Medina M."/>
            <person name="Mochizuki Y."/>
            <person name="Mount S."/>
            <person name="Morishita T."/>
            <person name="Miura S."/>
            <person name="Nakayama A."/>
            <person name="Nishizaka S."/>
            <person name="Nomoto H."/>
            <person name="Ohta F."/>
            <person name="Oishi K."/>
            <person name="Rigoutsos I."/>
            <person name="Sano M."/>
            <person name="Sasaki A."/>
            <person name="Sasakura Y."/>
            <person name="Shoguchi E."/>
            <person name="Shin-i T."/>
            <person name="Spagnuolo A."/>
            <person name="Stainier D."/>
            <person name="Suzuki M.M."/>
            <person name="Tassy O."/>
            <person name="Takatori N."/>
            <person name="Tokuoka M."/>
            <person name="Yagi K."/>
            <person name="Yoshizaki F."/>
            <person name="Wada S."/>
            <person name="Zhang C."/>
            <person name="Hyatt P.D."/>
            <person name="Larimer F."/>
            <person name="Detter C."/>
            <person name="Doggett N."/>
            <person name="Glavina T."/>
            <person name="Hawkins T."/>
            <person name="Richardson P."/>
            <person name="Lucas S."/>
            <person name="Kohara Y."/>
            <person name="Levine M."/>
            <person name="Satoh N."/>
            <person name="Rokhsar D.S."/>
        </authorList>
    </citation>
    <scope>NUCLEOTIDE SEQUENCE [LARGE SCALE GENOMIC DNA]</scope>
</reference>
<dbReference type="EMBL" id="EAAA01001446">
    <property type="status" value="NOT_ANNOTATED_CDS"/>
    <property type="molecule type" value="Genomic_DNA"/>
</dbReference>
<dbReference type="Ensembl" id="ENSCINT00000012261.3">
    <property type="protein sequence ID" value="ENSCINP00000012261.3"/>
    <property type="gene ID" value="ENSCING00000005939.3"/>
</dbReference>
<reference evidence="7" key="3">
    <citation type="submission" date="2025-08" db="UniProtKB">
        <authorList>
            <consortium name="Ensembl"/>
        </authorList>
    </citation>
    <scope>IDENTIFICATION</scope>
</reference>
<dbReference type="InterPro" id="IPR000436">
    <property type="entry name" value="Sushi_SCR_CCP_dom"/>
</dbReference>
<accession>A0A1W2WHH8</accession>
<gene>
    <name evidence="7" type="primary">LOC100181480</name>
</gene>
<dbReference type="SMART" id="SM00032">
    <property type="entry name" value="CCP"/>
    <property type="match status" value="2"/>
</dbReference>
<dbReference type="InterPro" id="IPR051277">
    <property type="entry name" value="SEZ6_CSMD_C4BPB_Regulators"/>
</dbReference>
<dbReference type="InterPro" id="IPR035976">
    <property type="entry name" value="Sushi/SCR/CCP_sf"/>
</dbReference>
<reference evidence="7" key="4">
    <citation type="submission" date="2025-09" db="UniProtKB">
        <authorList>
            <consortium name="Ensembl"/>
        </authorList>
    </citation>
    <scope>IDENTIFICATION</scope>
</reference>
<feature type="signal peptide" evidence="5">
    <location>
        <begin position="1"/>
        <end position="18"/>
    </location>
</feature>
<feature type="chain" id="PRO_5014069062" evidence="5">
    <location>
        <begin position="19"/>
        <end position="187"/>
    </location>
</feature>
<evidence type="ECO:0000259" key="6">
    <source>
        <dbReference type="PROSITE" id="PS50923"/>
    </source>
</evidence>
<dbReference type="PANTHER" id="PTHR45656">
    <property type="entry name" value="PROTEIN CBR-CLEC-78"/>
    <property type="match status" value="1"/>
</dbReference>
<dbReference type="KEGG" id="cin:100181480"/>